<accession>A0ABV2YRW4</accession>
<keyword evidence="1" id="KW-0255">Endonuclease</keyword>
<sequence>MQRRMWRYGLSIAKYNAIWRAQGFRCALCGDNSEACDGGIPHEAPSIWQIDHDHTCCGPSRIRKCCVRGILCKPCNLNRLPVYEKWPPELRDSPRINAYLSAPPARSAAAEVIKGRDDQYLPTSWSFIRDEEYAAQSARANPPRITT</sequence>
<dbReference type="GO" id="GO:0004519">
    <property type="term" value="F:endonuclease activity"/>
    <property type="evidence" value="ECO:0007669"/>
    <property type="project" value="UniProtKB-KW"/>
</dbReference>
<dbReference type="EMBL" id="JBEZVI010000001">
    <property type="protein sequence ID" value="MEU3708494.1"/>
    <property type="molecule type" value="Genomic_DNA"/>
</dbReference>
<keyword evidence="2" id="KW-1185">Reference proteome</keyword>
<proteinExistence type="predicted"/>
<comment type="caution">
    <text evidence="1">The sequence shown here is derived from an EMBL/GenBank/DDBJ whole genome shotgun (WGS) entry which is preliminary data.</text>
</comment>
<evidence type="ECO:0000313" key="2">
    <source>
        <dbReference type="Proteomes" id="UP001550853"/>
    </source>
</evidence>
<dbReference type="Pfam" id="PF02945">
    <property type="entry name" value="Endonuclease_7"/>
    <property type="match status" value="1"/>
</dbReference>
<dbReference type="InterPro" id="IPR044925">
    <property type="entry name" value="His-Me_finger_sf"/>
</dbReference>
<organism evidence="1 2">
    <name type="scientific">Streptomyces catenulae</name>
    <dbReference type="NCBI Taxonomy" id="66875"/>
    <lineage>
        <taxon>Bacteria</taxon>
        <taxon>Bacillati</taxon>
        <taxon>Actinomycetota</taxon>
        <taxon>Actinomycetes</taxon>
        <taxon>Kitasatosporales</taxon>
        <taxon>Streptomycetaceae</taxon>
        <taxon>Streptomyces</taxon>
    </lineage>
</organism>
<protein>
    <submittedName>
        <fullName evidence="1">Endonuclease domain-containing protein</fullName>
    </submittedName>
</protein>
<gene>
    <name evidence="1" type="ORF">AB0E61_00140</name>
</gene>
<dbReference type="InterPro" id="IPR038563">
    <property type="entry name" value="Endonuclease_7_sf"/>
</dbReference>
<keyword evidence="1" id="KW-0378">Hydrolase</keyword>
<evidence type="ECO:0000313" key="1">
    <source>
        <dbReference type="EMBL" id="MEU3708494.1"/>
    </source>
</evidence>
<dbReference type="InterPro" id="IPR004211">
    <property type="entry name" value="Endonuclease_7"/>
</dbReference>
<dbReference type="Proteomes" id="UP001550853">
    <property type="component" value="Unassembled WGS sequence"/>
</dbReference>
<keyword evidence="1" id="KW-0540">Nuclease</keyword>
<name>A0ABV2YRW4_9ACTN</name>
<reference evidence="1 2" key="1">
    <citation type="submission" date="2024-06" db="EMBL/GenBank/DDBJ databases">
        <title>The Natural Products Discovery Center: Release of the First 8490 Sequenced Strains for Exploring Actinobacteria Biosynthetic Diversity.</title>
        <authorList>
            <person name="Kalkreuter E."/>
            <person name="Kautsar S.A."/>
            <person name="Yang D."/>
            <person name="Bader C.D."/>
            <person name="Teijaro C.N."/>
            <person name="Fluegel L."/>
            <person name="Davis C.M."/>
            <person name="Simpson J.R."/>
            <person name="Lauterbach L."/>
            <person name="Steele A.D."/>
            <person name="Gui C."/>
            <person name="Meng S."/>
            <person name="Li G."/>
            <person name="Viehrig K."/>
            <person name="Ye F."/>
            <person name="Su P."/>
            <person name="Kiefer A.F."/>
            <person name="Nichols A."/>
            <person name="Cepeda A.J."/>
            <person name="Yan W."/>
            <person name="Fan B."/>
            <person name="Jiang Y."/>
            <person name="Adhikari A."/>
            <person name="Zheng C.-J."/>
            <person name="Schuster L."/>
            <person name="Cowan T.M."/>
            <person name="Smanski M.J."/>
            <person name="Chevrette M.G."/>
            <person name="De Carvalho L.P.S."/>
            <person name="Shen B."/>
        </authorList>
    </citation>
    <scope>NUCLEOTIDE SEQUENCE [LARGE SCALE GENOMIC DNA]</scope>
    <source>
        <strain evidence="1 2">NPDC033039</strain>
    </source>
</reference>
<dbReference type="RefSeq" id="WP_157848098.1">
    <property type="nucleotide sequence ID" value="NZ_JBEZVI010000001.1"/>
</dbReference>
<dbReference type="Gene3D" id="3.40.1800.10">
    <property type="entry name" value="His-Me finger endonucleases"/>
    <property type="match status" value="1"/>
</dbReference>
<dbReference type="SUPFAM" id="SSF54060">
    <property type="entry name" value="His-Me finger endonucleases"/>
    <property type="match status" value="1"/>
</dbReference>